<protein>
    <submittedName>
        <fullName evidence="1">YcgN family cysteine cluster protein</fullName>
    </submittedName>
</protein>
<dbReference type="NCBIfam" id="NF003507">
    <property type="entry name" value="PRK05170.2-5"/>
    <property type="match status" value="1"/>
</dbReference>
<dbReference type="InterPro" id="IPR008228">
    <property type="entry name" value="UCP006173"/>
</dbReference>
<accession>A0ABV6HYN9</accession>
<evidence type="ECO:0000313" key="2">
    <source>
        <dbReference type="Proteomes" id="UP001589769"/>
    </source>
</evidence>
<dbReference type="EMBL" id="JBHLWA010000049">
    <property type="protein sequence ID" value="MFC0323967.1"/>
    <property type="molecule type" value="Genomic_DNA"/>
</dbReference>
<evidence type="ECO:0000313" key="1">
    <source>
        <dbReference type="EMBL" id="MFC0323967.1"/>
    </source>
</evidence>
<dbReference type="RefSeq" id="WP_382375997.1">
    <property type="nucleotide sequence ID" value="NZ_JBHLWA010000049.1"/>
</dbReference>
<dbReference type="Pfam" id="PF03692">
    <property type="entry name" value="CxxCxxCC"/>
    <property type="match status" value="1"/>
</dbReference>
<sequence length="149" mass="17850">MENREFTTRFWQEKSLQEMNDQEWEALCDGCGKCCYRKFIEGRGKRERLYFTRIACDLLDLKTGQCSNYPQRFKLMPDCTKLTKKNLPQFSWLPKTCAYRLLYEGKPLPDWHPLLVGDQSAMKKGNIFIRDGIHEEEVIDWFEFVIEEF</sequence>
<gene>
    <name evidence="1" type="ORF">ACFFHT_10455</name>
</gene>
<dbReference type="PIRSF" id="PIRSF006173">
    <property type="entry name" value="UCP006173"/>
    <property type="match status" value="1"/>
</dbReference>
<dbReference type="Proteomes" id="UP001589769">
    <property type="component" value="Unassembled WGS sequence"/>
</dbReference>
<proteinExistence type="predicted"/>
<keyword evidence="2" id="KW-1185">Reference proteome</keyword>
<dbReference type="PANTHER" id="PTHR37421:SF1">
    <property type="entry name" value="UPF0260 PROTEIN YCGN"/>
    <property type="match status" value="1"/>
</dbReference>
<dbReference type="NCBIfam" id="NF003499">
    <property type="entry name" value="PRK05170.1-2"/>
    <property type="match status" value="1"/>
</dbReference>
<dbReference type="PANTHER" id="PTHR37421">
    <property type="entry name" value="UPF0260 PROTEIN YCGN"/>
    <property type="match status" value="1"/>
</dbReference>
<dbReference type="NCBIfam" id="NF003501">
    <property type="entry name" value="PRK05170.1-5"/>
    <property type="match status" value="1"/>
</dbReference>
<dbReference type="InterPro" id="IPR005358">
    <property type="entry name" value="Puta_zinc/iron-chelating_dom"/>
</dbReference>
<reference evidence="1 2" key="1">
    <citation type="submission" date="2024-09" db="EMBL/GenBank/DDBJ databases">
        <authorList>
            <person name="Sun Q."/>
            <person name="Mori K."/>
        </authorList>
    </citation>
    <scope>NUCLEOTIDE SEQUENCE [LARGE SCALE GENOMIC DNA]</scope>
    <source>
        <strain evidence="1 2">CCM 7538</strain>
    </source>
</reference>
<name>A0ABV6HYN9_9PAST</name>
<organism evidence="1 2">
    <name type="scientific">Gallibacterium melopsittaci</name>
    <dbReference type="NCBI Taxonomy" id="516063"/>
    <lineage>
        <taxon>Bacteria</taxon>
        <taxon>Pseudomonadati</taxon>
        <taxon>Pseudomonadota</taxon>
        <taxon>Gammaproteobacteria</taxon>
        <taxon>Pasteurellales</taxon>
        <taxon>Pasteurellaceae</taxon>
        <taxon>Gallibacterium</taxon>
    </lineage>
</organism>
<comment type="caution">
    <text evidence="1">The sequence shown here is derived from an EMBL/GenBank/DDBJ whole genome shotgun (WGS) entry which is preliminary data.</text>
</comment>